<name>A0A7I8LG28_SPIIN</name>
<sequence length="243" mass="25783">MVLLGLHGGDLGAMTEGLAADPRVGEGASNGQVEIICPRLGCKPMLERLAYVVATVSWPPPVRLARDLISMTTPFGAAACPRRECPRPRGATLKGLGESFAKLRRAIMSRFDDGNRTAAGAALTNRPKSVDTGKVASGSTRILTEMSRAESSWGRVAGHGLLCPTIETKLLKMNTTVSRRATIMEKAGFMVDEPLCPQLLEKLRRGVRRWGSAPMIAHMQLTLLGGGGGGKGDGREGSSVIFC</sequence>
<protein>
    <submittedName>
        <fullName evidence="1">Uncharacterized protein</fullName>
    </submittedName>
</protein>
<gene>
    <name evidence="1" type="ORF">SI8410_15019468</name>
</gene>
<accession>A0A7I8LG28</accession>
<evidence type="ECO:0000313" key="2">
    <source>
        <dbReference type="Proteomes" id="UP000663760"/>
    </source>
</evidence>
<keyword evidence="2" id="KW-1185">Reference proteome</keyword>
<organism evidence="1 2">
    <name type="scientific">Spirodela intermedia</name>
    <name type="common">Intermediate duckweed</name>
    <dbReference type="NCBI Taxonomy" id="51605"/>
    <lineage>
        <taxon>Eukaryota</taxon>
        <taxon>Viridiplantae</taxon>
        <taxon>Streptophyta</taxon>
        <taxon>Embryophyta</taxon>
        <taxon>Tracheophyta</taxon>
        <taxon>Spermatophyta</taxon>
        <taxon>Magnoliopsida</taxon>
        <taxon>Liliopsida</taxon>
        <taxon>Araceae</taxon>
        <taxon>Lemnoideae</taxon>
        <taxon>Spirodela</taxon>
    </lineage>
</organism>
<reference evidence="1" key="1">
    <citation type="submission" date="2020-02" db="EMBL/GenBank/DDBJ databases">
        <authorList>
            <person name="Scholz U."/>
            <person name="Mascher M."/>
            <person name="Fiebig A."/>
        </authorList>
    </citation>
    <scope>NUCLEOTIDE SEQUENCE</scope>
</reference>
<dbReference type="AlphaFoldDB" id="A0A7I8LG28"/>
<proteinExistence type="predicted"/>
<dbReference type="EMBL" id="LR746278">
    <property type="protein sequence ID" value="CAA7408790.1"/>
    <property type="molecule type" value="Genomic_DNA"/>
</dbReference>
<evidence type="ECO:0000313" key="1">
    <source>
        <dbReference type="EMBL" id="CAA7408790.1"/>
    </source>
</evidence>
<dbReference type="Proteomes" id="UP000663760">
    <property type="component" value="Chromosome 15"/>
</dbReference>